<protein>
    <recommendedName>
        <fullName evidence="4">Flagella basal body P-ring formation protein FlgA</fullName>
    </recommendedName>
</protein>
<proteinExistence type="inferred from homology"/>
<dbReference type="NCBIfam" id="TIGR03170">
    <property type="entry name" value="flgA_cterm"/>
    <property type="match status" value="1"/>
</dbReference>
<dbReference type="KEGG" id="ifl:C1H71_19380"/>
<evidence type="ECO:0000256" key="1">
    <source>
        <dbReference type="ARBA" id="ARBA00004418"/>
    </source>
</evidence>
<dbReference type="InterPro" id="IPR013974">
    <property type="entry name" value="SAF"/>
</dbReference>
<evidence type="ECO:0000313" key="6">
    <source>
        <dbReference type="EMBL" id="QBC45475.1"/>
    </source>
</evidence>
<keyword evidence="6" id="KW-0282">Flagellum</keyword>
<name>A0A7G3GFF0_9NEIS</name>
<dbReference type="SMART" id="SM00858">
    <property type="entry name" value="SAF"/>
    <property type="match status" value="1"/>
</dbReference>
<evidence type="ECO:0000256" key="3">
    <source>
        <dbReference type="ARBA" id="ARBA00022764"/>
    </source>
</evidence>
<comment type="similarity">
    <text evidence="4">Belongs to the FlgA family.</text>
</comment>
<organism evidence="6 7">
    <name type="scientific">Iodobacter fluviatilis</name>
    <dbReference type="NCBI Taxonomy" id="537"/>
    <lineage>
        <taxon>Bacteria</taxon>
        <taxon>Pseudomonadati</taxon>
        <taxon>Pseudomonadota</taxon>
        <taxon>Betaproteobacteria</taxon>
        <taxon>Neisseriales</taxon>
        <taxon>Chitinibacteraceae</taxon>
        <taxon>Iodobacter</taxon>
    </lineage>
</organism>
<dbReference type="Gene3D" id="2.30.30.760">
    <property type="match status" value="1"/>
</dbReference>
<dbReference type="Gene3D" id="3.90.1210.10">
    <property type="entry name" value="Antifreeze-like/N-acetylneuraminic acid synthase C-terminal domain"/>
    <property type="match status" value="1"/>
</dbReference>
<dbReference type="Pfam" id="PF17656">
    <property type="entry name" value="ChapFlgA_N"/>
    <property type="match status" value="1"/>
</dbReference>
<evidence type="ECO:0000256" key="4">
    <source>
        <dbReference type="RuleBase" id="RU362063"/>
    </source>
</evidence>
<comment type="function">
    <text evidence="4">Involved in the assembly process of the P-ring formation. It may associate with FlgF on the rod constituting a structure essential for the P-ring assembly or may act as a modulator protein for the P-ring assembly.</text>
</comment>
<feature type="chain" id="PRO_5029039328" description="Flagella basal body P-ring formation protein FlgA" evidence="4">
    <location>
        <begin position="29"/>
        <end position="235"/>
    </location>
</feature>
<evidence type="ECO:0000259" key="5">
    <source>
        <dbReference type="SMART" id="SM00858"/>
    </source>
</evidence>
<feature type="signal peptide" evidence="4">
    <location>
        <begin position="1"/>
        <end position="28"/>
    </location>
</feature>
<accession>A0A7G3GFF0</accession>
<evidence type="ECO:0000313" key="7">
    <source>
        <dbReference type="Proteomes" id="UP000515917"/>
    </source>
</evidence>
<evidence type="ECO:0000256" key="2">
    <source>
        <dbReference type="ARBA" id="ARBA00022729"/>
    </source>
</evidence>
<dbReference type="GO" id="GO:0044780">
    <property type="term" value="P:bacterial-type flagellum assembly"/>
    <property type="evidence" value="ECO:0007669"/>
    <property type="project" value="InterPro"/>
</dbReference>
<comment type="subcellular location">
    <subcellularLocation>
        <location evidence="1 4">Periplasm</location>
    </subcellularLocation>
</comment>
<dbReference type="InterPro" id="IPR039246">
    <property type="entry name" value="Flagellar_FlgA"/>
</dbReference>
<dbReference type="PANTHER" id="PTHR36307">
    <property type="entry name" value="FLAGELLA BASAL BODY P-RING FORMATION PROTEIN FLGA"/>
    <property type="match status" value="1"/>
</dbReference>
<dbReference type="InterPro" id="IPR017585">
    <property type="entry name" value="SAF_FlgA"/>
</dbReference>
<dbReference type="PANTHER" id="PTHR36307:SF1">
    <property type="entry name" value="FLAGELLA BASAL BODY P-RING FORMATION PROTEIN FLGA"/>
    <property type="match status" value="1"/>
</dbReference>
<dbReference type="InterPro" id="IPR041231">
    <property type="entry name" value="FlgA_N"/>
</dbReference>
<sequence length="235" mass="25345">MYDSKPIITCMRPLLFTLFTLFSSAVQATDIATIQHAAQQWLDISLANSTGVPSYKLSKIDNRLQLAPCKQYDVSLPSGYRLLGNTMLRIQCVDGASWGINLPVKVSLLVTYYVAARPLSANQEVGSGDVIAQQGDLGALPGSVILDPVQAIGRTLNTAVAAGKPLRQEMLRASMVIQQNQKVRIIYRDNGIEVANEGIAMNNAAEGQSVRVRINNSRQMVQGIATATGNVDVSN</sequence>
<gene>
    <name evidence="6" type="ORF">C1H71_19380</name>
</gene>
<dbReference type="AlphaFoldDB" id="A0A7G3GFF0"/>
<dbReference type="Pfam" id="PF13144">
    <property type="entry name" value="ChapFlgA"/>
    <property type="match status" value="1"/>
</dbReference>
<feature type="domain" description="SAF" evidence="5">
    <location>
        <begin position="110"/>
        <end position="172"/>
    </location>
</feature>
<dbReference type="CDD" id="cd11614">
    <property type="entry name" value="SAF_CpaB_FlgA_like"/>
    <property type="match status" value="1"/>
</dbReference>
<keyword evidence="6" id="KW-0966">Cell projection</keyword>
<dbReference type="GO" id="GO:0042597">
    <property type="term" value="C:periplasmic space"/>
    <property type="evidence" value="ECO:0007669"/>
    <property type="project" value="UniProtKB-SubCell"/>
</dbReference>
<dbReference type="EMBL" id="CP025781">
    <property type="protein sequence ID" value="QBC45475.1"/>
    <property type="molecule type" value="Genomic_DNA"/>
</dbReference>
<dbReference type="Proteomes" id="UP000515917">
    <property type="component" value="Chromosome"/>
</dbReference>
<reference evidence="6 7" key="1">
    <citation type="submission" date="2018-01" db="EMBL/GenBank/DDBJ databases">
        <title>Genome sequence of Iodobacter sp. strain PCH194 isolated from Indian Trans-Himalaya.</title>
        <authorList>
            <person name="Kumar V."/>
            <person name="Thakur V."/>
            <person name="Kumar S."/>
            <person name="Singh D."/>
        </authorList>
    </citation>
    <scope>NUCLEOTIDE SEQUENCE [LARGE SCALE GENOMIC DNA]</scope>
    <source>
        <strain evidence="6 7">PCH194</strain>
    </source>
</reference>
<keyword evidence="2 4" id="KW-0732">Signal</keyword>
<keyword evidence="3 4" id="KW-0574">Periplasm</keyword>
<keyword evidence="7" id="KW-1185">Reference proteome</keyword>
<keyword evidence="4" id="KW-1005">Bacterial flagellum biogenesis</keyword>
<keyword evidence="6" id="KW-0969">Cilium</keyword>